<dbReference type="Pfam" id="PF04721">
    <property type="entry name" value="PAW"/>
    <property type="match status" value="1"/>
</dbReference>
<dbReference type="GO" id="GO:0000224">
    <property type="term" value="F:peptide-N4-(N-acetyl-beta-glucosaminyl)asparagine amidase activity"/>
    <property type="evidence" value="ECO:0007669"/>
    <property type="project" value="UniProtKB-EC"/>
</dbReference>
<evidence type="ECO:0000256" key="10">
    <source>
        <dbReference type="ARBA" id="ARBA00022833"/>
    </source>
</evidence>
<feature type="domain" description="Thioredoxin" evidence="14">
    <location>
        <begin position="1"/>
        <end position="130"/>
    </location>
</feature>
<dbReference type="SUPFAM" id="SSF52833">
    <property type="entry name" value="Thioredoxin-like"/>
    <property type="match status" value="1"/>
</dbReference>
<evidence type="ECO:0000256" key="12">
    <source>
        <dbReference type="ARBA" id="ARBA00032901"/>
    </source>
</evidence>
<dbReference type="InterPro" id="IPR017937">
    <property type="entry name" value="Thioredoxin_CS"/>
</dbReference>
<accession>A0A1I7UT52</accession>
<dbReference type="Gene3D" id="3.10.620.30">
    <property type="match status" value="2"/>
</dbReference>
<dbReference type="InterPro" id="IPR002931">
    <property type="entry name" value="Transglutaminase-like"/>
</dbReference>
<dbReference type="SMART" id="SM00613">
    <property type="entry name" value="PAW"/>
    <property type="match status" value="1"/>
</dbReference>
<dbReference type="Gene3D" id="2.60.120.1020">
    <property type="entry name" value="Peptide N glycanase, PAW domain"/>
    <property type="match status" value="1"/>
</dbReference>
<dbReference type="PANTHER" id="PTHR12143:SF19">
    <property type="entry name" value="PEPTIDE-N(4)-(N-ACETYL-BETA-GLUCOSAMINYL)ASPARAGINE AMIDASE"/>
    <property type="match status" value="1"/>
</dbReference>
<evidence type="ECO:0000256" key="11">
    <source>
        <dbReference type="ARBA" id="ARBA00023157"/>
    </source>
</evidence>
<dbReference type="Gene3D" id="3.40.30.10">
    <property type="entry name" value="Glutaredoxin"/>
    <property type="match status" value="1"/>
</dbReference>
<sequence length="574" mass="65206">MPVNEVSNFLELDQILNRADANRLIIIDFYANWCGPCRAISPYIEQLSEQFPNATFLKVNVDVARDLVTRYAIRAMPTFFFFKDKDHIDTVRGANQQAILSTIQKHYSSMPANPNAATNEEKAFLEQFVRFTELNQRYTDEVHKALARSVMPEDLVEKALGEAPEEIGILKGASKPLASPYSPISFLELLLWYKTKFFTWFDSPNCTKCGVKCEGGGLHGTPTREEVQEGAATRVEIFHCDKCNTEMRFPRYNNPAKLLQTRTGRCGEWANCFGLLLTALNFDTRFILDITDHVWNEVYLKKKAGGSTWIPANQRTEVRPQVFLNFLTKLNARQMAGVTEERKKELELRRVCELMEMMAEEKKNHKIGWEKLGENMGGRISGSEEWRKARGEIGSETAAQPKPLGEAIKLSATSENCVEFSYDINRDVYSIPPEKGFISQTFECKNIQRKVETDWNFVYLCREDGKEGGEIAWHFDLEFLVSDSKKTIEKVEIQIDGIQKFEKANVMVIACLGDTCMRIPSKGNLTIDTPKPGVLKISASLFGGEGNCAFQQAQLFRTKIEDSTKSFVVKVYVK</sequence>
<keyword evidence="10" id="KW-0862">Zinc</keyword>
<protein>
    <recommendedName>
        <fullName evidence="6">Peptide-N(4)-(N-acetyl-beta-glucosaminyl)asparagine amidase</fullName>
        <ecNumber evidence="5">3.5.1.52</ecNumber>
    </recommendedName>
    <alternativeName>
        <fullName evidence="12">Peptide:N-glycanase</fullName>
    </alternativeName>
</protein>
<keyword evidence="8" id="KW-0479">Metal-binding</keyword>
<dbReference type="SUPFAM" id="SSF54001">
    <property type="entry name" value="Cysteine proteinases"/>
    <property type="match status" value="1"/>
</dbReference>
<dbReference type="InterPro" id="IPR036249">
    <property type="entry name" value="Thioredoxin-like_sf"/>
</dbReference>
<dbReference type="SMART" id="SM00460">
    <property type="entry name" value="TGc"/>
    <property type="match status" value="1"/>
</dbReference>
<keyword evidence="9" id="KW-0378">Hydrolase</keyword>
<dbReference type="PRINTS" id="PR00421">
    <property type="entry name" value="THIOREDOXIN"/>
</dbReference>
<dbReference type="Pfam" id="PF00085">
    <property type="entry name" value="Thioredoxin"/>
    <property type="match status" value="1"/>
</dbReference>
<dbReference type="eggNOG" id="KOG0909">
    <property type="taxonomic scope" value="Eukaryota"/>
</dbReference>
<evidence type="ECO:0000256" key="5">
    <source>
        <dbReference type="ARBA" id="ARBA00012158"/>
    </source>
</evidence>
<evidence type="ECO:0000256" key="9">
    <source>
        <dbReference type="ARBA" id="ARBA00022801"/>
    </source>
</evidence>
<dbReference type="CDD" id="cd02947">
    <property type="entry name" value="TRX_family"/>
    <property type="match status" value="1"/>
</dbReference>
<dbReference type="Proteomes" id="UP000095282">
    <property type="component" value="Unplaced"/>
</dbReference>
<dbReference type="PANTHER" id="PTHR12143">
    <property type="entry name" value="PEPTIDE N-GLYCANASE PNGASE -RELATED"/>
    <property type="match status" value="1"/>
</dbReference>
<evidence type="ECO:0000259" key="15">
    <source>
        <dbReference type="PROSITE" id="PS51398"/>
    </source>
</evidence>
<dbReference type="PROSITE" id="PS51352">
    <property type="entry name" value="THIOREDOXIN_2"/>
    <property type="match status" value="1"/>
</dbReference>
<dbReference type="PROSITE" id="PS00194">
    <property type="entry name" value="THIOREDOXIN_1"/>
    <property type="match status" value="1"/>
</dbReference>
<evidence type="ECO:0000259" key="14">
    <source>
        <dbReference type="PROSITE" id="PS51352"/>
    </source>
</evidence>
<feature type="domain" description="PAW" evidence="15">
    <location>
        <begin position="375"/>
        <end position="574"/>
    </location>
</feature>
<evidence type="ECO:0000256" key="7">
    <source>
        <dbReference type="ARBA" id="ARBA00022490"/>
    </source>
</evidence>
<evidence type="ECO:0000313" key="17">
    <source>
        <dbReference type="WBParaSite" id="Csp11.Scaffold630.g19086.t1"/>
    </source>
</evidence>
<keyword evidence="16" id="KW-1185">Reference proteome</keyword>
<comment type="cofactor">
    <cofactor evidence="2">
        <name>Zn(2+)</name>
        <dbReference type="ChEBI" id="CHEBI:29105"/>
    </cofactor>
</comment>
<dbReference type="InterPro" id="IPR050883">
    <property type="entry name" value="PNGase"/>
</dbReference>
<dbReference type="PROSITE" id="PS51398">
    <property type="entry name" value="PAW"/>
    <property type="match status" value="1"/>
</dbReference>
<evidence type="ECO:0000256" key="4">
    <source>
        <dbReference type="ARBA" id="ARBA00009390"/>
    </source>
</evidence>
<dbReference type="GO" id="GO:0006516">
    <property type="term" value="P:glycoprotein catabolic process"/>
    <property type="evidence" value="ECO:0007669"/>
    <property type="project" value="InterPro"/>
</dbReference>
<dbReference type="GO" id="GO:0046872">
    <property type="term" value="F:metal ion binding"/>
    <property type="evidence" value="ECO:0007669"/>
    <property type="project" value="UniProtKB-KW"/>
</dbReference>
<dbReference type="InterPro" id="IPR038765">
    <property type="entry name" value="Papain-like_cys_pep_sf"/>
</dbReference>
<evidence type="ECO:0000256" key="1">
    <source>
        <dbReference type="ARBA" id="ARBA00001650"/>
    </source>
</evidence>
<evidence type="ECO:0000256" key="6">
    <source>
        <dbReference type="ARBA" id="ARBA00018546"/>
    </source>
</evidence>
<keyword evidence="11" id="KW-1015">Disulfide bond</keyword>
<dbReference type="InterPro" id="IPR013766">
    <property type="entry name" value="Thioredoxin_domain"/>
</dbReference>
<reference evidence="17" key="1">
    <citation type="submission" date="2016-11" db="UniProtKB">
        <authorList>
            <consortium name="WormBaseParasite"/>
        </authorList>
    </citation>
    <scope>IDENTIFICATION</scope>
</reference>
<comment type="catalytic activity">
    <reaction evidence="1">
        <text>Hydrolysis of an N(4)-(acetyl-beta-D-glucosaminyl)asparagine residue in which the glucosamine residue may be further glycosylated, to yield a (substituted) N-acetyl-beta-D-glucosaminylamine and a peptide containing an aspartate residue.</text>
        <dbReference type="EC" id="3.5.1.52"/>
    </reaction>
</comment>
<dbReference type="InterPro" id="IPR006588">
    <property type="entry name" value="Peptide_N_glycanase_PAW_dom"/>
</dbReference>
<dbReference type="GO" id="GO:0005634">
    <property type="term" value="C:nucleus"/>
    <property type="evidence" value="ECO:0007669"/>
    <property type="project" value="TreeGrafter"/>
</dbReference>
<keyword evidence="7" id="KW-0963">Cytoplasm</keyword>
<dbReference type="EC" id="3.5.1.52" evidence="5"/>
<dbReference type="FunFam" id="3.40.30.10:FF:000245">
    <property type="entry name" value="Thioredoxin"/>
    <property type="match status" value="1"/>
</dbReference>
<evidence type="ECO:0000313" key="16">
    <source>
        <dbReference type="Proteomes" id="UP000095282"/>
    </source>
</evidence>
<comment type="similarity">
    <text evidence="4 13">Belongs to the transglutaminase-like superfamily. PNGase family.</text>
</comment>
<organism evidence="16 17">
    <name type="scientific">Caenorhabditis tropicalis</name>
    <dbReference type="NCBI Taxonomy" id="1561998"/>
    <lineage>
        <taxon>Eukaryota</taxon>
        <taxon>Metazoa</taxon>
        <taxon>Ecdysozoa</taxon>
        <taxon>Nematoda</taxon>
        <taxon>Chromadorea</taxon>
        <taxon>Rhabditida</taxon>
        <taxon>Rhabditina</taxon>
        <taxon>Rhabditomorpha</taxon>
        <taxon>Rhabditoidea</taxon>
        <taxon>Rhabditidae</taxon>
        <taxon>Peloderinae</taxon>
        <taxon>Caenorhabditis</taxon>
    </lineage>
</organism>
<dbReference type="eggNOG" id="KOG0907">
    <property type="taxonomic scope" value="Eukaryota"/>
</dbReference>
<dbReference type="WBParaSite" id="Csp11.Scaffold630.g19086.t1">
    <property type="protein sequence ID" value="Csp11.Scaffold630.g19086.t1"/>
    <property type="gene ID" value="Csp11.Scaffold630.g19086"/>
</dbReference>
<evidence type="ECO:0000256" key="3">
    <source>
        <dbReference type="ARBA" id="ARBA00004496"/>
    </source>
</evidence>
<evidence type="ECO:0000256" key="2">
    <source>
        <dbReference type="ARBA" id="ARBA00001947"/>
    </source>
</evidence>
<dbReference type="InterPro" id="IPR008979">
    <property type="entry name" value="Galactose-bd-like_sf"/>
</dbReference>
<evidence type="ECO:0000256" key="8">
    <source>
        <dbReference type="ARBA" id="ARBA00022723"/>
    </source>
</evidence>
<dbReference type="AlphaFoldDB" id="A0A1I7UT52"/>
<name>A0A1I7UT52_9PELO</name>
<proteinExistence type="inferred from homology"/>
<dbReference type="STRING" id="1561998.A0A1I7UT52"/>
<dbReference type="Pfam" id="PF01841">
    <property type="entry name" value="Transglut_core"/>
    <property type="match status" value="1"/>
</dbReference>
<evidence type="ECO:0000256" key="13">
    <source>
        <dbReference type="PROSITE-ProRule" id="PRU00731"/>
    </source>
</evidence>
<dbReference type="SUPFAM" id="SSF49785">
    <property type="entry name" value="Galactose-binding domain-like"/>
    <property type="match status" value="1"/>
</dbReference>
<comment type="subcellular location">
    <subcellularLocation>
        <location evidence="3">Cytoplasm</location>
    </subcellularLocation>
</comment>
<dbReference type="InterPro" id="IPR038680">
    <property type="entry name" value="PAW_sf"/>
</dbReference>
<dbReference type="GO" id="GO:0005829">
    <property type="term" value="C:cytosol"/>
    <property type="evidence" value="ECO:0007669"/>
    <property type="project" value="TreeGrafter"/>
</dbReference>